<dbReference type="eggNOG" id="KOG4648">
    <property type="taxonomic scope" value="Eukaryota"/>
</dbReference>
<dbReference type="Gene3D" id="1.25.40.10">
    <property type="entry name" value="Tetratricopeptide repeat domain"/>
    <property type="match status" value="1"/>
</dbReference>
<dbReference type="InterPro" id="IPR011990">
    <property type="entry name" value="TPR-like_helical_dom_sf"/>
</dbReference>
<organism evidence="2 3">
    <name type="scientific">Rhodnius prolixus</name>
    <name type="common">Triatomid bug</name>
    <dbReference type="NCBI Taxonomy" id="13249"/>
    <lineage>
        <taxon>Eukaryota</taxon>
        <taxon>Metazoa</taxon>
        <taxon>Ecdysozoa</taxon>
        <taxon>Arthropoda</taxon>
        <taxon>Hexapoda</taxon>
        <taxon>Insecta</taxon>
        <taxon>Pterygota</taxon>
        <taxon>Neoptera</taxon>
        <taxon>Paraneoptera</taxon>
        <taxon>Hemiptera</taxon>
        <taxon>Heteroptera</taxon>
        <taxon>Panheteroptera</taxon>
        <taxon>Cimicomorpha</taxon>
        <taxon>Reduviidae</taxon>
        <taxon>Triatominae</taxon>
        <taxon>Rhodnius</taxon>
    </lineage>
</organism>
<dbReference type="SUPFAM" id="SSF48452">
    <property type="entry name" value="TPR-like"/>
    <property type="match status" value="1"/>
</dbReference>
<dbReference type="InterPro" id="IPR051966">
    <property type="entry name" value="RPAP3"/>
</dbReference>
<dbReference type="GO" id="GO:0101031">
    <property type="term" value="C:protein folding chaperone complex"/>
    <property type="evidence" value="ECO:0007669"/>
    <property type="project" value="TreeGrafter"/>
</dbReference>
<dbReference type="VEuPathDB" id="VectorBase:RPRC008691"/>
<dbReference type="Pfam" id="PF13181">
    <property type="entry name" value="TPR_8"/>
    <property type="match status" value="1"/>
</dbReference>
<evidence type="ECO:0000256" key="1">
    <source>
        <dbReference type="ARBA" id="ARBA00022803"/>
    </source>
</evidence>
<dbReference type="AlphaFoldDB" id="T1HXC1"/>
<keyword evidence="1" id="KW-0802">TPR repeat</keyword>
<dbReference type="InParanoid" id="T1HXC1"/>
<dbReference type="STRING" id="13249.T1HXC1"/>
<evidence type="ECO:0000313" key="3">
    <source>
        <dbReference type="Proteomes" id="UP000015103"/>
    </source>
</evidence>
<sequence length="301" mass="34849">MDYKLLEKQIRDNSEDLKAYVNSFHNWEEEMRKKDEELLRLKSGESMADEGNVENDEDDNILKHEKANSHKNKGNTFVKKGKWKQAIEEYTTSIELYPDDAVYYGNRSYCYVQLKLWEAAEKDCDRALELKPDYLKVILRRANIRKEIGNIHGAAKDYNLVLILDPKNSVAFKEYEEIYPELKNNLSEIGINLPEFNEMNPSKTLQEDESKQSDDSLIAKIGKNIKAKSSKTCSPKINKINTEVTYDKNSSKCLVEDSGKSDNYSVVYPTKTKPAHLRSKQPLRRIQIDDVYLNSNDEFAI</sequence>
<dbReference type="EMBL" id="ACPB03010999">
    <property type="status" value="NOT_ANNOTATED_CDS"/>
    <property type="molecule type" value="Genomic_DNA"/>
</dbReference>
<dbReference type="PANTHER" id="PTHR46423:SF1">
    <property type="entry name" value="RNA POLYMERASE II-ASSOCIATED PROTEIN 3"/>
    <property type="match status" value="1"/>
</dbReference>
<dbReference type="HOGENOM" id="CLU_925342_0_0_1"/>
<keyword evidence="3" id="KW-1185">Reference proteome</keyword>
<dbReference type="Proteomes" id="UP000015103">
    <property type="component" value="Unassembled WGS sequence"/>
</dbReference>
<protein>
    <submittedName>
        <fullName evidence="2">TPR_REGION domain-containing protein</fullName>
    </submittedName>
</protein>
<name>T1HXC1_RHOPR</name>
<dbReference type="EnsemblMetazoa" id="RPRC008691-RA">
    <property type="protein sequence ID" value="RPRC008691-PA"/>
    <property type="gene ID" value="RPRC008691"/>
</dbReference>
<evidence type="ECO:0000313" key="2">
    <source>
        <dbReference type="EnsemblMetazoa" id="RPRC008691-PA"/>
    </source>
</evidence>
<dbReference type="PROSITE" id="PS50005">
    <property type="entry name" value="TPR"/>
    <property type="match status" value="1"/>
</dbReference>
<dbReference type="InterPro" id="IPR019734">
    <property type="entry name" value="TPR_rpt"/>
</dbReference>
<accession>T1HXC1</accession>
<dbReference type="PANTHER" id="PTHR46423">
    <property type="entry name" value="RNA POLYMERASE II-ASSOCIATED PROTEIN 3"/>
    <property type="match status" value="1"/>
</dbReference>
<reference evidence="2" key="1">
    <citation type="submission" date="2015-05" db="UniProtKB">
        <authorList>
            <consortium name="EnsemblMetazoa"/>
        </authorList>
    </citation>
    <scope>IDENTIFICATION</scope>
</reference>
<dbReference type="SMART" id="SM00028">
    <property type="entry name" value="TPR"/>
    <property type="match status" value="3"/>
</dbReference>
<proteinExistence type="predicted"/>